<protein>
    <recommendedName>
        <fullName evidence="4">Ig-like domain-containing protein</fullName>
    </recommendedName>
</protein>
<accession>A0A6J8DGM6</accession>
<dbReference type="InterPro" id="IPR003598">
    <property type="entry name" value="Ig_sub2"/>
</dbReference>
<evidence type="ECO:0000256" key="2">
    <source>
        <dbReference type="ARBA" id="ARBA00023136"/>
    </source>
</evidence>
<dbReference type="InterPro" id="IPR003599">
    <property type="entry name" value="Ig_sub"/>
</dbReference>
<dbReference type="Pfam" id="PF13927">
    <property type="entry name" value="Ig_3"/>
    <property type="match status" value="1"/>
</dbReference>
<evidence type="ECO:0000256" key="1">
    <source>
        <dbReference type="ARBA" id="ARBA00004167"/>
    </source>
</evidence>
<dbReference type="EMBL" id="CACVKT020007199">
    <property type="protein sequence ID" value="CAC5406274.1"/>
    <property type="molecule type" value="Genomic_DNA"/>
</dbReference>
<feature type="domain" description="Ig-like" evidence="4">
    <location>
        <begin position="165"/>
        <end position="240"/>
    </location>
</feature>
<keyword evidence="2" id="KW-0472">Membrane</keyword>
<comment type="subcellular location">
    <subcellularLocation>
        <location evidence="1">Membrane</location>
        <topology evidence="1">Single-pass membrane protein</topology>
    </subcellularLocation>
</comment>
<evidence type="ECO:0000256" key="3">
    <source>
        <dbReference type="ARBA" id="ARBA00023157"/>
    </source>
</evidence>
<dbReference type="SMART" id="SM00408">
    <property type="entry name" value="IGc2"/>
    <property type="match status" value="1"/>
</dbReference>
<dbReference type="CDD" id="cd00096">
    <property type="entry name" value="Ig"/>
    <property type="match status" value="1"/>
</dbReference>
<dbReference type="PANTHER" id="PTHR45889:SF8">
    <property type="entry name" value="IG-LIKE DOMAIN-CONTAINING PROTEIN"/>
    <property type="match status" value="1"/>
</dbReference>
<sequence length="356" mass="40220">MVFNQLLCMDHTFYKCHVRYTDSGDVVKDETSDNIDISVQVPSSKPEKLLSIPMPSTQVLTEGDNVTFACSVNVGKPPQKFDFQKYLREQIQPFNFTGTVTSTQKFPENCSFYRTSNITFQVAAEDHKSVIRCIVSLQTGKDAFIESEPLDVNYKVRTATINKHPDKADYLIGLDTSINLTCTTDGNPKPSYLWYKDKQIDAIGNNQILTINDVNTTSSGLYTCFVSNTINDIIHTKRVQVLVNIINEANEAQSTTYRNILSSTTPVIKESINEHRSKLFLHIINDKILRCSLPKTSNDKSTDYVNTTQQQNPSLYEEVGNCNAAENFLLNSSKLVFLFCRGKSRNNNKTRKCVIM</sequence>
<gene>
    <name evidence="5" type="ORF">MCOR_39865</name>
</gene>
<dbReference type="InterPro" id="IPR013783">
    <property type="entry name" value="Ig-like_fold"/>
</dbReference>
<dbReference type="PROSITE" id="PS50835">
    <property type="entry name" value="IG_LIKE"/>
    <property type="match status" value="1"/>
</dbReference>
<dbReference type="Proteomes" id="UP000507470">
    <property type="component" value="Unassembled WGS sequence"/>
</dbReference>
<reference evidence="5 6" key="1">
    <citation type="submission" date="2020-06" db="EMBL/GenBank/DDBJ databases">
        <authorList>
            <person name="Li R."/>
            <person name="Bekaert M."/>
        </authorList>
    </citation>
    <scope>NUCLEOTIDE SEQUENCE [LARGE SCALE GENOMIC DNA]</scope>
    <source>
        <strain evidence="6">wild</strain>
    </source>
</reference>
<dbReference type="SMART" id="SM00409">
    <property type="entry name" value="IG"/>
    <property type="match status" value="2"/>
</dbReference>
<dbReference type="OrthoDB" id="6158624at2759"/>
<keyword evidence="3" id="KW-1015">Disulfide bond</keyword>
<dbReference type="GO" id="GO:0016020">
    <property type="term" value="C:membrane"/>
    <property type="evidence" value="ECO:0007669"/>
    <property type="project" value="UniProtKB-SubCell"/>
</dbReference>
<dbReference type="SUPFAM" id="SSF48726">
    <property type="entry name" value="Immunoglobulin"/>
    <property type="match status" value="1"/>
</dbReference>
<dbReference type="Pfam" id="PF08205">
    <property type="entry name" value="C2-set_2"/>
    <property type="match status" value="1"/>
</dbReference>
<evidence type="ECO:0000313" key="6">
    <source>
        <dbReference type="Proteomes" id="UP000507470"/>
    </source>
</evidence>
<dbReference type="InterPro" id="IPR013162">
    <property type="entry name" value="CD80_C2-set"/>
</dbReference>
<name>A0A6J8DGM6_MYTCO</name>
<dbReference type="Gene3D" id="2.60.40.10">
    <property type="entry name" value="Immunoglobulins"/>
    <property type="match status" value="2"/>
</dbReference>
<evidence type="ECO:0000313" key="5">
    <source>
        <dbReference type="EMBL" id="CAC5406274.1"/>
    </source>
</evidence>
<dbReference type="InterPro" id="IPR007110">
    <property type="entry name" value="Ig-like_dom"/>
</dbReference>
<dbReference type="InterPro" id="IPR036179">
    <property type="entry name" value="Ig-like_dom_sf"/>
</dbReference>
<dbReference type="AlphaFoldDB" id="A0A6J8DGM6"/>
<organism evidence="5 6">
    <name type="scientific">Mytilus coruscus</name>
    <name type="common">Sea mussel</name>
    <dbReference type="NCBI Taxonomy" id="42192"/>
    <lineage>
        <taxon>Eukaryota</taxon>
        <taxon>Metazoa</taxon>
        <taxon>Spiralia</taxon>
        <taxon>Lophotrochozoa</taxon>
        <taxon>Mollusca</taxon>
        <taxon>Bivalvia</taxon>
        <taxon>Autobranchia</taxon>
        <taxon>Pteriomorphia</taxon>
        <taxon>Mytilida</taxon>
        <taxon>Mytiloidea</taxon>
        <taxon>Mytilidae</taxon>
        <taxon>Mytilinae</taxon>
        <taxon>Mytilus</taxon>
    </lineage>
</organism>
<proteinExistence type="predicted"/>
<evidence type="ECO:0000259" key="4">
    <source>
        <dbReference type="PROSITE" id="PS50835"/>
    </source>
</evidence>
<keyword evidence="6" id="KW-1185">Reference proteome</keyword>
<dbReference type="PANTHER" id="PTHR45889">
    <property type="entry name" value="IG-LIKE DOMAIN-CONTAINING PROTEIN"/>
    <property type="match status" value="1"/>
</dbReference>